<sequence>MATIKQVTQKNEGADCSNRRALVAGGTQGIGAGIALRFALSGASVWIIGRNEAKASDVLNTLCQASAEAARRRGLDPGVAGESGKSMHEFFKADLSLTSEVKRVAGEVAEKAGKGGIDWLIETQGGPPNGTLEQTTEGTESHYAVQCLSRIGLASLLAEKAIIKSAICMVAAPGQGGKGPIDLDDLDFLNAQRKGKWWGGVFGILKAGARDSFVLDTAAQCLAEKHPNISVSHLFPGFVATDAPKNQGFAWPIVQLGKIFGPIFGTRPGPGGYAEIPFYLLTHPEGQSYLETGSANLLGPNLKKNQISPCVSDKQVRESLYSRVISWFN</sequence>
<name>A0ACD0P6S2_9BASI</name>
<keyword evidence="2" id="KW-1185">Reference proteome</keyword>
<organism evidence="1 2">
    <name type="scientific">Violaceomyces palustris</name>
    <dbReference type="NCBI Taxonomy" id="1673888"/>
    <lineage>
        <taxon>Eukaryota</taxon>
        <taxon>Fungi</taxon>
        <taxon>Dikarya</taxon>
        <taxon>Basidiomycota</taxon>
        <taxon>Ustilaginomycotina</taxon>
        <taxon>Ustilaginomycetes</taxon>
        <taxon>Violaceomycetales</taxon>
        <taxon>Violaceomycetaceae</taxon>
        <taxon>Violaceomyces</taxon>
    </lineage>
</organism>
<reference evidence="1 2" key="1">
    <citation type="journal article" date="2018" name="Mol. Biol. Evol.">
        <title>Broad Genomic Sampling Reveals a Smut Pathogenic Ancestry of the Fungal Clade Ustilaginomycotina.</title>
        <authorList>
            <person name="Kijpornyongpan T."/>
            <person name="Mondo S.J."/>
            <person name="Barry K."/>
            <person name="Sandor L."/>
            <person name="Lee J."/>
            <person name="Lipzen A."/>
            <person name="Pangilinan J."/>
            <person name="LaButti K."/>
            <person name="Hainaut M."/>
            <person name="Henrissat B."/>
            <person name="Grigoriev I.V."/>
            <person name="Spatafora J.W."/>
            <person name="Aime M.C."/>
        </authorList>
    </citation>
    <scope>NUCLEOTIDE SEQUENCE [LARGE SCALE GENOMIC DNA]</scope>
    <source>
        <strain evidence="1 2">SA 807</strain>
    </source>
</reference>
<accession>A0ACD0P6S2</accession>
<protein>
    <submittedName>
        <fullName evidence="1">NAD(P)-binding protein</fullName>
    </submittedName>
</protein>
<evidence type="ECO:0000313" key="2">
    <source>
        <dbReference type="Proteomes" id="UP000245626"/>
    </source>
</evidence>
<dbReference type="EMBL" id="KZ819708">
    <property type="protein sequence ID" value="PWN53818.1"/>
    <property type="molecule type" value="Genomic_DNA"/>
</dbReference>
<dbReference type="Proteomes" id="UP000245626">
    <property type="component" value="Unassembled WGS sequence"/>
</dbReference>
<proteinExistence type="predicted"/>
<evidence type="ECO:0000313" key="1">
    <source>
        <dbReference type="EMBL" id="PWN53818.1"/>
    </source>
</evidence>
<gene>
    <name evidence="1" type="ORF">IE53DRAFT_383659</name>
</gene>